<name>A0A814ANU3_ADIRI</name>
<dbReference type="Proteomes" id="UP000663828">
    <property type="component" value="Unassembled WGS sequence"/>
</dbReference>
<dbReference type="EMBL" id="CAJNOR010000447">
    <property type="protein sequence ID" value="CAF0917446.1"/>
    <property type="molecule type" value="Genomic_DNA"/>
</dbReference>
<feature type="compositionally biased region" description="Low complexity" evidence="2">
    <location>
        <begin position="997"/>
        <end position="1008"/>
    </location>
</feature>
<dbReference type="InterPro" id="IPR036869">
    <property type="entry name" value="J_dom_sf"/>
</dbReference>
<dbReference type="Pfam" id="PF25867">
    <property type="entry name" value="HTH_75"/>
    <property type="match status" value="1"/>
</dbReference>
<keyword evidence="5" id="KW-1185">Reference proteome</keyword>
<dbReference type="PROSITE" id="PS50076">
    <property type="entry name" value="DNAJ_2"/>
    <property type="match status" value="1"/>
</dbReference>
<evidence type="ECO:0000256" key="2">
    <source>
        <dbReference type="SAM" id="MobiDB-lite"/>
    </source>
</evidence>
<gene>
    <name evidence="4" type="ORF">XAT740_LOCUS8858</name>
</gene>
<dbReference type="AlphaFoldDB" id="A0A814ANU3"/>
<dbReference type="PANTHER" id="PTHR39158:SF1">
    <property type="entry name" value="DNAJ HOMOLOG SUBFAMILY C MEMBER 28"/>
    <property type="match status" value="1"/>
</dbReference>
<dbReference type="InterPro" id="IPR018961">
    <property type="entry name" value="DnaJ_homolog_subfam-C_membr-28"/>
</dbReference>
<reference evidence="4" key="1">
    <citation type="submission" date="2021-02" db="EMBL/GenBank/DDBJ databases">
        <authorList>
            <person name="Nowell W R."/>
        </authorList>
    </citation>
    <scope>NUCLEOTIDE SEQUENCE</scope>
</reference>
<comment type="subunit">
    <text evidence="1">Component of the uniplex complex. Interacts (via the transmembrane region) with MCU (via the first transmembrane region); the interaction is direct.</text>
</comment>
<dbReference type="InterPro" id="IPR001623">
    <property type="entry name" value="DnaJ_domain"/>
</dbReference>
<keyword evidence="1" id="KW-0809">Transit peptide</keyword>
<dbReference type="GO" id="GO:0051560">
    <property type="term" value="P:mitochondrial calcium ion homeostasis"/>
    <property type="evidence" value="ECO:0007669"/>
    <property type="project" value="UniProtKB-UniRule"/>
</dbReference>
<dbReference type="Pfam" id="PF10161">
    <property type="entry name" value="DDDD"/>
    <property type="match status" value="1"/>
</dbReference>
<dbReference type="InterPro" id="IPR018782">
    <property type="entry name" value="MCU_reg"/>
</dbReference>
<dbReference type="Gene3D" id="1.10.287.110">
    <property type="entry name" value="DnaJ domain"/>
    <property type="match status" value="1"/>
</dbReference>
<keyword evidence="1" id="KW-0496">Mitochondrion</keyword>
<feature type="region of interest" description="Disordered" evidence="2">
    <location>
        <begin position="984"/>
        <end position="1022"/>
    </location>
</feature>
<keyword evidence="1" id="KW-0813">Transport</keyword>
<feature type="region of interest" description="Disordered" evidence="2">
    <location>
        <begin position="571"/>
        <end position="592"/>
    </location>
</feature>
<sequence length="1093" mass="124748">MVRRHVAASATSQQAARTTARSFLVRFIEDRRKRVQQEDIRLEPYISKGVYTESGAIRPMPKRYPLGIVKVMLITIPFLYIGSCVSKYAALDMIVPILWRCSFSKESLCLSFLRISRRSVANASRASADHYLRQCYSVLEVDPSCRDETIIRKAYLAKVKQYHPDSPTHDSQLGHTKFNEVQQAYESLTESLKTGEIPVEPSEDDIHIKFDIRHTAPQHRTHLEYGGFGMGTPSQRQAAYYKMRAEKAHERVYEYRRDRESIETREELIERKKRKDVRATNFIERLVEDLIQESMSRGDFNNIRPSGKPLHERNPHYMDFTTYKINEILIDNGYMPEWILIEKQIRESIEAARINLKRVYKTIAIENCLSSDETRKTFLSNTSQWTQAVDKFRTDIVDINNNINKLNLIVPMLWRQQVHYNTDQEIEKILSLAPEKIELPPSEEELALIHREEMNQRHQEWTTHEASQKYSIGDAIKDFFNAFRNFQMDSLLMDNADSNGNGHHQNNLNNNNIKLSPNSFCDRDTLATLLLGNQSPTSAGALSSVDEWADSAGELLVELDNLSMLSQICDSVPRLPPKPNRSNDETRSSINSQHSKHLTFRDILAFWQCYDQLYIEQYQYDRRYSSAVIDQAVNAFGMQEYDLLSTTLSQSSSPPRGSSSYQRCNSQHEYEHLFNEFSSVANDESDDACLSSTTNYNKPSDVNNAAKLSILSKLLPMTTHSSPGSTDNDLNAFVADLDPRPTPNINDILANLKAGLIESNLNLTSFDESHLDLPRQRSSLTHNRLISSSMINNIAVPSVFINEVEHVRLVDLSKSLLNNLPLSTIKHYAKLLQCPIVMCPEFIRDFLMRNNRQASTSRSCFCTTLTDTKLIYTELIAANVPLPAIPKEEEALLLTKKRKHAPPKGWDDGSSDMIITVPQVKKHKPKLDYTTILLDHDYLSAEQMGNLWRRPSKKPLVTIPLPVSLPLPSVEPEDDLHFMECSPTPPVSAAPNTNQMSLLSSTSSSAPLVVPPPAPPPPPPPPPPILFKLRDYFHSHPPPTPLPTFYDAYSDERFLEITRHPLIIISQTQLDYLLNYLDKDIPSTSLSDRYHLY</sequence>
<feature type="domain" description="J" evidence="3">
    <location>
        <begin position="134"/>
        <end position="193"/>
    </location>
</feature>
<keyword evidence="1" id="KW-0106">Calcium</keyword>
<proteinExistence type="inferred from homology"/>
<keyword evidence="1" id="KW-0406">Ion transport</keyword>
<evidence type="ECO:0000313" key="5">
    <source>
        <dbReference type="Proteomes" id="UP000663828"/>
    </source>
</evidence>
<feature type="transmembrane region" description="Helical" evidence="1">
    <location>
        <begin position="64"/>
        <end position="82"/>
    </location>
</feature>
<evidence type="ECO:0000313" key="4">
    <source>
        <dbReference type="EMBL" id="CAF0917446.1"/>
    </source>
</evidence>
<dbReference type="Pfam" id="PF00226">
    <property type="entry name" value="DnaJ"/>
    <property type="match status" value="1"/>
</dbReference>
<protein>
    <recommendedName>
        <fullName evidence="1">Essential MCU regulator, mitochondrial</fullName>
    </recommendedName>
    <alternativeName>
        <fullName evidence="1">Single-pass membrane protein with aspartate-rich tail 1, mitochondrial</fullName>
    </alternativeName>
</protein>
<dbReference type="SUPFAM" id="SSF46565">
    <property type="entry name" value="Chaperone J-domain"/>
    <property type="match status" value="1"/>
</dbReference>
<comment type="function">
    <text evidence="1">Essential regulatory subunit of the mitochondrial calcium uniporter complex (uniplex), a complex that mediates calcium uptake into mitochondria.</text>
</comment>
<dbReference type="GO" id="GO:1990246">
    <property type="term" value="C:uniplex complex"/>
    <property type="evidence" value="ECO:0007669"/>
    <property type="project" value="UniProtKB-UniRule"/>
</dbReference>
<keyword evidence="1" id="KW-0472">Membrane</keyword>
<keyword evidence="1" id="KW-0999">Mitochondrion inner membrane</keyword>
<keyword evidence="1" id="KW-0812">Transmembrane</keyword>
<dbReference type="Pfam" id="PF09350">
    <property type="entry name" value="DJC28_CD"/>
    <property type="match status" value="1"/>
</dbReference>
<dbReference type="InterPro" id="IPR059069">
    <property type="entry name" value="DHD_metazoa"/>
</dbReference>
<comment type="similarity">
    <text evidence="1">Belongs to the SMDT1/EMRE family.</text>
</comment>
<keyword evidence="1" id="KW-1133">Transmembrane helix</keyword>
<dbReference type="GO" id="GO:0036444">
    <property type="term" value="P:calcium import into the mitochondrion"/>
    <property type="evidence" value="ECO:0007669"/>
    <property type="project" value="UniProtKB-UniRule"/>
</dbReference>
<organism evidence="4 5">
    <name type="scientific">Adineta ricciae</name>
    <name type="common">Rotifer</name>
    <dbReference type="NCBI Taxonomy" id="249248"/>
    <lineage>
        <taxon>Eukaryota</taxon>
        <taxon>Metazoa</taxon>
        <taxon>Spiralia</taxon>
        <taxon>Gnathifera</taxon>
        <taxon>Rotifera</taxon>
        <taxon>Eurotatoria</taxon>
        <taxon>Bdelloidea</taxon>
        <taxon>Adinetida</taxon>
        <taxon>Adinetidae</taxon>
        <taxon>Adineta</taxon>
    </lineage>
</organism>
<evidence type="ECO:0000256" key="1">
    <source>
        <dbReference type="RuleBase" id="RU369077"/>
    </source>
</evidence>
<accession>A0A814ANU3</accession>
<dbReference type="PANTHER" id="PTHR39158">
    <property type="entry name" value="OS08G0560600 PROTEIN"/>
    <property type="match status" value="1"/>
</dbReference>
<keyword evidence="1" id="KW-0109">Calcium transport</keyword>
<feature type="compositionally biased region" description="Pro residues" evidence="2">
    <location>
        <begin position="1009"/>
        <end position="1022"/>
    </location>
</feature>
<dbReference type="SMART" id="SM00271">
    <property type="entry name" value="DnaJ"/>
    <property type="match status" value="1"/>
</dbReference>
<comment type="caution">
    <text evidence="4">The sequence shown here is derived from an EMBL/GenBank/DDBJ whole genome shotgun (WGS) entry which is preliminary data.</text>
</comment>
<dbReference type="CDD" id="cd06257">
    <property type="entry name" value="DnaJ"/>
    <property type="match status" value="1"/>
</dbReference>
<dbReference type="InterPro" id="IPR052573">
    <property type="entry name" value="DnaJ_C_subfamily_28"/>
</dbReference>
<evidence type="ECO:0000259" key="3">
    <source>
        <dbReference type="PROSITE" id="PS50076"/>
    </source>
</evidence>
<comment type="subcellular location">
    <subcellularLocation>
        <location evidence="1">Mitochondrion inner membrane</location>
        <topology evidence="1">Single-pass membrane protein</topology>
    </subcellularLocation>
</comment>